<sequence length="44" mass="4629">MAMLSGIARMDFAAFDQTSVSGEGSARFRVDGVSGKRVIPLVTP</sequence>
<reference evidence="1 2" key="1">
    <citation type="journal article" date="2015" name="Int. J. Syst. Evol. Microbiol.">
        <title>Erythrobacter atlanticus sp. nov., a bacterium from ocean sediment able to degrade polycyclic aromatic hydrocarbons.</title>
        <authorList>
            <person name="Zhuang L."/>
            <person name="Liu Y."/>
            <person name="Wang L."/>
            <person name="Wang W."/>
            <person name="Shao Z."/>
        </authorList>
    </citation>
    <scope>NUCLEOTIDE SEQUENCE [LARGE SCALE GENOMIC DNA]</scope>
    <source>
        <strain evidence="2">s21-N3</strain>
    </source>
</reference>
<reference evidence="2" key="2">
    <citation type="submission" date="2015-04" db="EMBL/GenBank/DDBJ databases">
        <title>The complete genome sequence of Erythrobacter sp. s21-N3.</title>
        <authorList>
            <person name="Zhuang L."/>
            <person name="Liu Y."/>
            <person name="Shao Z."/>
        </authorList>
    </citation>
    <scope>NUCLEOTIDE SEQUENCE [LARGE SCALE GENOMIC DNA]</scope>
    <source>
        <strain evidence="2">s21-N3</strain>
    </source>
</reference>
<dbReference type="EMBL" id="CP011310">
    <property type="protein sequence ID" value="ANC50512.1"/>
    <property type="molecule type" value="Genomic_DNA"/>
</dbReference>
<keyword evidence="2" id="KW-1185">Reference proteome</keyword>
<gene>
    <name evidence="1" type="ORF">CP97_14826</name>
</gene>
<evidence type="ECO:0000313" key="1">
    <source>
        <dbReference type="EMBL" id="ANC50512.1"/>
    </source>
</evidence>
<dbReference type="KEGG" id="ery:CP97_14826"/>
<evidence type="ECO:0000313" key="2">
    <source>
        <dbReference type="Proteomes" id="UP000059113"/>
    </source>
</evidence>
<name>A0A161IA50_9SPHN</name>
<protein>
    <submittedName>
        <fullName evidence="1">Uncharacterized protein</fullName>
    </submittedName>
</protein>
<accession>A0A161IA50</accession>
<dbReference type="Proteomes" id="UP000059113">
    <property type="component" value="Chromosome"/>
</dbReference>
<proteinExistence type="predicted"/>
<dbReference type="AlphaFoldDB" id="A0A161IA50"/>
<organism evidence="1 2">
    <name type="scientific">Aurantiacibacter atlanticus</name>
    <dbReference type="NCBI Taxonomy" id="1648404"/>
    <lineage>
        <taxon>Bacteria</taxon>
        <taxon>Pseudomonadati</taxon>
        <taxon>Pseudomonadota</taxon>
        <taxon>Alphaproteobacteria</taxon>
        <taxon>Sphingomonadales</taxon>
        <taxon>Erythrobacteraceae</taxon>
        <taxon>Aurantiacibacter</taxon>
    </lineage>
</organism>